<evidence type="ECO:0000313" key="1">
    <source>
        <dbReference type="EMBL" id="CAG1832665.1"/>
    </source>
</evidence>
<organism evidence="2 3">
    <name type="scientific">Musa acuminata subsp. malaccensis</name>
    <name type="common">Wild banana</name>
    <name type="synonym">Musa malaccensis</name>
    <dbReference type="NCBI Taxonomy" id="214687"/>
    <lineage>
        <taxon>Eukaryota</taxon>
        <taxon>Viridiplantae</taxon>
        <taxon>Streptophyta</taxon>
        <taxon>Embryophyta</taxon>
        <taxon>Tracheophyta</taxon>
        <taxon>Spermatophyta</taxon>
        <taxon>Magnoliopsida</taxon>
        <taxon>Liliopsida</taxon>
        <taxon>Zingiberales</taxon>
        <taxon>Musaceae</taxon>
        <taxon>Musa</taxon>
    </lineage>
</organism>
<dbReference type="Gramene" id="Ma08_t24980.1">
    <property type="protein sequence ID" value="Ma08_p24980.1"/>
    <property type="gene ID" value="Ma08_g24980"/>
</dbReference>
<name>A0A804KAG2_MUSAM</name>
<dbReference type="EMBL" id="HG996472">
    <property type="protein sequence ID" value="CAG1832665.1"/>
    <property type="molecule type" value="Genomic_DNA"/>
</dbReference>
<keyword evidence="3" id="KW-1185">Reference proteome</keyword>
<evidence type="ECO:0000313" key="3">
    <source>
        <dbReference type="Proteomes" id="UP000012960"/>
    </source>
</evidence>
<dbReference type="InParanoid" id="A0A804KAG2"/>
<dbReference type="Proteomes" id="UP000012960">
    <property type="component" value="Unplaced"/>
</dbReference>
<proteinExistence type="predicted"/>
<evidence type="ECO:0000313" key="2">
    <source>
        <dbReference type="EnsemblPlants" id="Ma08_p24980.1"/>
    </source>
</evidence>
<dbReference type="PROSITE" id="PS51257">
    <property type="entry name" value="PROKAR_LIPOPROTEIN"/>
    <property type="match status" value="1"/>
</dbReference>
<gene>
    <name evidence="1" type="ORF">GSMUA_85850.1</name>
</gene>
<reference evidence="2" key="2">
    <citation type="submission" date="2021-05" db="UniProtKB">
        <authorList>
            <consortium name="EnsemblPlants"/>
        </authorList>
    </citation>
    <scope>IDENTIFICATION</scope>
    <source>
        <strain evidence="2">subsp. malaccensis</strain>
    </source>
</reference>
<sequence length="106" mass="11626">MTRRSAFAAFSYVACAPVCPLFLSCSIWNSFALCSNGSFLNAPLLWILRKGFVLFTVEHRSFLVLLLSSICSKCRNAGPSLCSTPLFSVPRLFLIVGVRSCVVLQS</sequence>
<protein>
    <submittedName>
        <fullName evidence="1">(wild Malaysian banana) hypothetical protein</fullName>
    </submittedName>
</protein>
<accession>A0A804KAG2</accession>
<reference evidence="1" key="1">
    <citation type="submission" date="2021-03" db="EMBL/GenBank/DDBJ databases">
        <authorList>
            <consortium name="Genoscope - CEA"/>
            <person name="William W."/>
        </authorList>
    </citation>
    <scope>NUCLEOTIDE SEQUENCE</scope>
    <source>
        <strain evidence="1">Doubled-haploid Pahang</strain>
    </source>
</reference>
<dbReference type="EnsemblPlants" id="Ma08_t24980.1">
    <property type="protein sequence ID" value="Ma08_p24980.1"/>
    <property type="gene ID" value="Ma08_g24980"/>
</dbReference>
<dbReference type="AlphaFoldDB" id="A0A804KAG2"/>